<dbReference type="AlphaFoldDB" id="A0A2K1JRM3"/>
<keyword evidence="3" id="KW-1185">Reference proteome</keyword>
<sequence>MYNAFPKNNGMPRSEQVPETVIKHSDSELLVDVVVCCSFVCNVSARIERLGRAERDEPTTMDWSFESRSLQFSWILWHSSTAMSQAFYNRWAHTGFLVREQTLEQVEHWGMGTQWAAACSPHVCSWWWIEFKCSLGEWVICMSQDAESIRYLFGCLTKSAFGSH</sequence>
<gene>
    <name evidence="1" type="ORF">PHYPA_016569</name>
</gene>
<dbReference type="EMBL" id="ABEU02000012">
    <property type="protein sequence ID" value="PNR44185.1"/>
    <property type="molecule type" value="Genomic_DNA"/>
</dbReference>
<dbReference type="InParanoid" id="A0A2K1JRM3"/>
<proteinExistence type="predicted"/>
<dbReference type="Gramene" id="Pp3c12_21739V3.1">
    <property type="protein sequence ID" value="Pp3c12_21739V3.1"/>
    <property type="gene ID" value="Pp3c12_21739"/>
</dbReference>
<dbReference type="EnsemblPlants" id="Pp3c12_21739V3.1">
    <property type="protein sequence ID" value="Pp3c12_21739V3.1"/>
    <property type="gene ID" value="Pp3c12_21739"/>
</dbReference>
<evidence type="ECO:0000313" key="2">
    <source>
        <dbReference type="EnsemblPlants" id="Pp3c12_21739V3.1"/>
    </source>
</evidence>
<reference evidence="2" key="3">
    <citation type="submission" date="2020-12" db="UniProtKB">
        <authorList>
            <consortium name="EnsemblPlants"/>
        </authorList>
    </citation>
    <scope>IDENTIFICATION</scope>
</reference>
<evidence type="ECO:0000313" key="1">
    <source>
        <dbReference type="EMBL" id="PNR44185.1"/>
    </source>
</evidence>
<protein>
    <submittedName>
        <fullName evidence="1 2">Uncharacterized protein</fullName>
    </submittedName>
</protein>
<reference evidence="1 3" key="1">
    <citation type="journal article" date="2008" name="Science">
        <title>The Physcomitrella genome reveals evolutionary insights into the conquest of land by plants.</title>
        <authorList>
            <person name="Rensing S."/>
            <person name="Lang D."/>
            <person name="Zimmer A."/>
            <person name="Terry A."/>
            <person name="Salamov A."/>
            <person name="Shapiro H."/>
            <person name="Nishiyama T."/>
            <person name="Perroud P.-F."/>
            <person name="Lindquist E."/>
            <person name="Kamisugi Y."/>
            <person name="Tanahashi T."/>
            <person name="Sakakibara K."/>
            <person name="Fujita T."/>
            <person name="Oishi K."/>
            <person name="Shin-I T."/>
            <person name="Kuroki Y."/>
            <person name="Toyoda A."/>
            <person name="Suzuki Y."/>
            <person name="Hashimoto A."/>
            <person name="Yamaguchi K."/>
            <person name="Sugano A."/>
            <person name="Kohara Y."/>
            <person name="Fujiyama A."/>
            <person name="Anterola A."/>
            <person name="Aoki S."/>
            <person name="Ashton N."/>
            <person name="Barbazuk W.B."/>
            <person name="Barker E."/>
            <person name="Bennetzen J."/>
            <person name="Bezanilla M."/>
            <person name="Blankenship R."/>
            <person name="Cho S.H."/>
            <person name="Dutcher S."/>
            <person name="Estelle M."/>
            <person name="Fawcett J.A."/>
            <person name="Gundlach H."/>
            <person name="Hanada K."/>
            <person name="Heyl A."/>
            <person name="Hicks K.A."/>
            <person name="Hugh J."/>
            <person name="Lohr M."/>
            <person name="Mayer K."/>
            <person name="Melkozernov A."/>
            <person name="Murata T."/>
            <person name="Nelson D."/>
            <person name="Pils B."/>
            <person name="Prigge M."/>
            <person name="Reiss B."/>
            <person name="Renner T."/>
            <person name="Rombauts S."/>
            <person name="Rushton P."/>
            <person name="Sanderfoot A."/>
            <person name="Schween G."/>
            <person name="Shiu S.-H."/>
            <person name="Stueber K."/>
            <person name="Theodoulou F.L."/>
            <person name="Tu H."/>
            <person name="Van de Peer Y."/>
            <person name="Verrier P.J."/>
            <person name="Waters E."/>
            <person name="Wood A."/>
            <person name="Yang L."/>
            <person name="Cove D."/>
            <person name="Cuming A."/>
            <person name="Hasebe M."/>
            <person name="Lucas S."/>
            <person name="Mishler D.B."/>
            <person name="Reski R."/>
            <person name="Grigoriev I."/>
            <person name="Quatrano R.S."/>
            <person name="Boore J.L."/>
        </authorList>
    </citation>
    <scope>NUCLEOTIDE SEQUENCE [LARGE SCALE GENOMIC DNA]</scope>
    <source>
        <strain evidence="2 3">cv. Gransden 2004</strain>
    </source>
</reference>
<evidence type="ECO:0000313" key="3">
    <source>
        <dbReference type="Proteomes" id="UP000006727"/>
    </source>
</evidence>
<name>A0A2K1JRM3_PHYPA</name>
<accession>A0A2K1JRM3</accession>
<organism evidence="1">
    <name type="scientific">Physcomitrium patens</name>
    <name type="common">Spreading-leaved earth moss</name>
    <name type="synonym">Physcomitrella patens</name>
    <dbReference type="NCBI Taxonomy" id="3218"/>
    <lineage>
        <taxon>Eukaryota</taxon>
        <taxon>Viridiplantae</taxon>
        <taxon>Streptophyta</taxon>
        <taxon>Embryophyta</taxon>
        <taxon>Bryophyta</taxon>
        <taxon>Bryophytina</taxon>
        <taxon>Bryopsida</taxon>
        <taxon>Funariidae</taxon>
        <taxon>Funariales</taxon>
        <taxon>Funariaceae</taxon>
        <taxon>Physcomitrium</taxon>
    </lineage>
</organism>
<dbReference type="Proteomes" id="UP000006727">
    <property type="component" value="Chromosome 12"/>
</dbReference>
<reference evidence="1 3" key="2">
    <citation type="journal article" date="2018" name="Plant J.">
        <title>The Physcomitrella patens chromosome-scale assembly reveals moss genome structure and evolution.</title>
        <authorList>
            <person name="Lang D."/>
            <person name="Ullrich K.K."/>
            <person name="Murat F."/>
            <person name="Fuchs J."/>
            <person name="Jenkins J."/>
            <person name="Haas F.B."/>
            <person name="Piednoel M."/>
            <person name="Gundlach H."/>
            <person name="Van Bel M."/>
            <person name="Meyberg R."/>
            <person name="Vives C."/>
            <person name="Morata J."/>
            <person name="Symeonidi A."/>
            <person name="Hiss M."/>
            <person name="Muchero W."/>
            <person name="Kamisugi Y."/>
            <person name="Saleh O."/>
            <person name="Blanc G."/>
            <person name="Decker E.L."/>
            <person name="van Gessel N."/>
            <person name="Grimwood J."/>
            <person name="Hayes R.D."/>
            <person name="Graham S.W."/>
            <person name="Gunter L.E."/>
            <person name="McDaniel S.F."/>
            <person name="Hoernstein S.N.W."/>
            <person name="Larsson A."/>
            <person name="Li F.W."/>
            <person name="Perroud P.F."/>
            <person name="Phillips J."/>
            <person name="Ranjan P."/>
            <person name="Rokshar D.S."/>
            <person name="Rothfels C.J."/>
            <person name="Schneider L."/>
            <person name="Shu S."/>
            <person name="Stevenson D.W."/>
            <person name="Thummler F."/>
            <person name="Tillich M."/>
            <person name="Villarreal Aguilar J.C."/>
            <person name="Widiez T."/>
            <person name="Wong G.K."/>
            <person name="Wymore A."/>
            <person name="Zhang Y."/>
            <person name="Zimmer A.D."/>
            <person name="Quatrano R.S."/>
            <person name="Mayer K.F.X."/>
            <person name="Goodstein D."/>
            <person name="Casacuberta J.M."/>
            <person name="Vandepoele K."/>
            <person name="Reski R."/>
            <person name="Cuming A.C."/>
            <person name="Tuskan G.A."/>
            <person name="Maumus F."/>
            <person name="Salse J."/>
            <person name="Schmutz J."/>
            <person name="Rensing S.A."/>
        </authorList>
    </citation>
    <scope>NUCLEOTIDE SEQUENCE [LARGE SCALE GENOMIC DNA]</scope>
    <source>
        <strain evidence="2 3">cv. Gransden 2004</strain>
    </source>
</reference>